<feature type="domain" description="PB1-like" evidence="2">
    <location>
        <begin position="22"/>
        <end position="111"/>
    </location>
</feature>
<name>A0ABR0W0Q5_REHGL</name>
<sequence>MKIRPSEDFDLPPPDYDSKSRLLTVTFYYGGKFIHHPSSDYVGGFAYKFDDFEFDLLKYAFKKLTEQKGVKEPMRFYILVSGGFIFLKDDSDLIRICEEIIKTSREVTIYTDDWGELWCSQSSYVPEVNLNNVQLGLDGLTEEGEELNGFEGLSEEGVNEEDDESFTDSNYIEESDTIDDSKLYNENVDFEVEWLNKDDEAENEGLGQNDDLGNDWGG</sequence>
<evidence type="ECO:0000313" key="3">
    <source>
        <dbReference type="EMBL" id="KAK6141178.1"/>
    </source>
</evidence>
<dbReference type="EMBL" id="JABTTQ020000170">
    <property type="protein sequence ID" value="KAK6141178.1"/>
    <property type="molecule type" value="Genomic_DNA"/>
</dbReference>
<organism evidence="3 4">
    <name type="scientific">Rehmannia glutinosa</name>
    <name type="common">Chinese foxglove</name>
    <dbReference type="NCBI Taxonomy" id="99300"/>
    <lineage>
        <taxon>Eukaryota</taxon>
        <taxon>Viridiplantae</taxon>
        <taxon>Streptophyta</taxon>
        <taxon>Embryophyta</taxon>
        <taxon>Tracheophyta</taxon>
        <taxon>Spermatophyta</taxon>
        <taxon>Magnoliopsida</taxon>
        <taxon>eudicotyledons</taxon>
        <taxon>Gunneridae</taxon>
        <taxon>Pentapetalae</taxon>
        <taxon>asterids</taxon>
        <taxon>lamiids</taxon>
        <taxon>Lamiales</taxon>
        <taxon>Orobanchaceae</taxon>
        <taxon>Rehmannieae</taxon>
        <taxon>Rehmannia</taxon>
    </lineage>
</organism>
<protein>
    <recommendedName>
        <fullName evidence="2">PB1-like domain-containing protein</fullName>
    </recommendedName>
</protein>
<gene>
    <name evidence="3" type="ORF">DH2020_025080</name>
</gene>
<reference evidence="3 4" key="1">
    <citation type="journal article" date="2021" name="Comput. Struct. Biotechnol. J.">
        <title>De novo genome assembly of the potent medicinal plant Rehmannia glutinosa using nanopore technology.</title>
        <authorList>
            <person name="Ma L."/>
            <person name="Dong C."/>
            <person name="Song C."/>
            <person name="Wang X."/>
            <person name="Zheng X."/>
            <person name="Niu Y."/>
            <person name="Chen S."/>
            <person name="Feng W."/>
        </authorList>
    </citation>
    <scope>NUCLEOTIDE SEQUENCE [LARGE SCALE GENOMIC DNA]</scope>
    <source>
        <strain evidence="3">DH-2019</strain>
    </source>
</reference>
<evidence type="ECO:0000313" key="4">
    <source>
        <dbReference type="Proteomes" id="UP001318860"/>
    </source>
</evidence>
<keyword evidence="4" id="KW-1185">Reference proteome</keyword>
<accession>A0ABR0W0Q5</accession>
<evidence type="ECO:0000259" key="2">
    <source>
        <dbReference type="Pfam" id="PF26130"/>
    </source>
</evidence>
<proteinExistence type="predicted"/>
<feature type="region of interest" description="Disordered" evidence="1">
    <location>
        <begin position="199"/>
        <end position="218"/>
    </location>
</feature>
<dbReference type="Pfam" id="PF26130">
    <property type="entry name" value="PB1-like"/>
    <property type="match status" value="1"/>
</dbReference>
<comment type="caution">
    <text evidence="3">The sequence shown here is derived from an EMBL/GenBank/DDBJ whole genome shotgun (WGS) entry which is preliminary data.</text>
</comment>
<dbReference type="Proteomes" id="UP001318860">
    <property type="component" value="Unassembled WGS sequence"/>
</dbReference>
<dbReference type="InterPro" id="IPR058594">
    <property type="entry name" value="PB1-like_dom_pln"/>
</dbReference>
<evidence type="ECO:0000256" key="1">
    <source>
        <dbReference type="SAM" id="MobiDB-lite"/>
    </source>
</evidence>